<sequence length="214" mass="24775">MLSSQFNPTAIPAIIADNFCTQLLSIQNALFARPAAEQIPTQQEINMHTKLLTNVIKIKKFNATDHVAKFMTTFCSFLAKDDKELSKIIAQKYMQFMGLDTAETEIEPTSKALKQTREEPAPLPADALKTEERPYDYFDKYKHLLEDYRYGNKDSIVDIGEKQYNKQCVEYNLLQYTLPEADRRFIPDPGDYHAQIDHEQTIKQIERYLRSRAA</sequence>
<protein>
    <submittedName>
        <fullName evidence="1">Uncharacterized protein</fullName>
    </submittedName>
</protein>
<accession>A0A2S7SR95</accession>
<keyword evidence="2" id="KW-1185">Reference proteome</keyword>
<evidence type="ECO:0000313" key="1">
    <source>
        <dbReference type="EMBL" id="PQJ09151.1"/>
    </source>
</evidence>
<name>A0A2S7SR95_9BACT</name>
<gene>
    <name evidence="1" type="ORF">CJD36_020385</name>
</gene>
<dbReference type="AlphaFoldDB" id="A0A2S7SR95"/>
<dbReference type="RefSeq" id="WP_105041056.1">
    <property type="nucleotide sequence ID" value="NZ_PPSL01000007.1"/>
</dbReference>
<comment type="caution">
    <text evidence="1">The sequence shown here is derived from an EMBL/GenBank/DDBJ whole genome shotgun (WGS) entry which is preliminary data.</text>
</comment>
<reference evidence="1 2" key="1">
    <citation type="submission" date="2018-01" db="EMBL/GenBank/DDBJ databases">
        <title>A novel member of the phylum Bacteroidetes isolated from glacier ice.</title>
        <authorList>
            <person name="Liu Q."/>
            <person name="Xin Y.-H."/>
        </authorList>
    </citation>
    <scope>NUCLEOTIDE SEQUENCE [LARGE SCALE GENOMIC DNA]</scope>
    <source>
        <strain evidence="1 2">RB1R16</strain>
    </source>
</reference>
<proteinExistence type="predicted"/>
<evidence type="ECO:0000313" key="2">
    <source>
        <dbReference type="Proteomes" id="UP000239872"/>
    </source>
</evidence>
<dbReference type="Proteomes" id="UP000239872">
    <property type="component" value="Unassembled WGS sequence"/>
</dbReference>
<dbReference type="EMBL" id="PPSL01000007">
    <property type="protein sequence ID" value="PQJ09151.1"/>
    <property type="molecule type" value="Genomic_DNA"/>
</dbReference>
<organism evidence="1 2">
    <name type="scientific">Flavipsychrobacter stenotrophus</name>
    <dbReference type="NCBI Taxonomy" id="2077091"/>
    <lineage>
        <taxon>Bacteria</taxon>
        <taxon>Pseudomonadati</taxon>
        <taxon>Bacteroidota</taxon>
        <taxon>Chitinophagia</taxon>
        <taxon>Chitinophagales</taxon>
        <taxon>Chitinophagaceae</taxon>
        <taxon>Flavipsychrobacter</taxon>
    </lineage>
</organism>